<evidence type="ECO:0000259" key="1">
    <source>
        <dbReference type="Pfam" id="PF16188"/>
    </source>
</evidence>
<protein>
    <recommendedName>
        <fullName evidence="1">Peptidase M24 C-terminal domain-containing protein</fullName>
    </recommendedName>
</protein>
<accession>A0A0M0LLX3</accession>
<dbReference type="InterPro" id="IPR036005">
    <property type="entry name" value="Creatinase/aminopeptidase-like"/>
</dbReference>
<name>A0A0M0LLX3_9BACL</name>
<organism evidence="2 3">
    <name type="scientific">Viridibacillus arvi</name>
    <dbReference type="NCBI Taxonomy" id="263475"/>
    <lineage>
        <taxon>Bacteria</taxon>
        <taxon>Bacillati</taxon>
        <taxon>Bacillota</taxon>
        <taxon>Bacilli</taxon>
        <taxon>Bacillales</taxon>
        <taxon>Caryophanaceae</taxon>
        <taxon>Viridibacillus</taxon>
    </lineage>
</organism>
<keyword evidence="3" id="KW-1185">Reference proteome</keyword>
<dbReference type="EMBL" id="LILB01000001">
    <property type="protein sequence ID" value="KOO52075.1"/>
    <property type="molecule type" value="Genomic_DNA"/>
</dbReference>
<feature type="domain" description="Peptidase M24 C-terminal" evidence="1">
    <location>
        <begin position="23"/>
        <end position="67"/>
    </location>
</feature>
<evidence type="ECO:0000313" key="3">
    <source>
        <dbReference type="Proteomes" id="UP000036867"/>
    </source>
</evidence>
<dbReference type="GeneID" id="301139098"/>
<dbReference type="Pfam" id="PF16188">
    <property type="entry name" value="Peptidase_M24_C"/>
    <property type="match status" value="1"/>
</dbReference>
<dbReference type="RefSeq" id="WP_281173042.1">
    <property type="nucleotide sequence ID" value="NZ_LILB01000001.1"/>
</dbReference>
<dbReference type="AlphaFoldDB" id="A0A0M0LLX3"/>
<reference evidence="3" key="1">
    <citation type="submission" date="2015-08" db="EMBL/GenBank/DDBJ databases">
        <title>Fjat-10028 dsm 16317.</title>
        <authorList>
            <person name="Liu B."/>
            <person name="Wang J."/>
            <person name="Zhu Y."/>
            <person name="Liu G."/>
            <person name="Chen Q."/>
            <person name="Chen Z."/>
            <person name="Lan J."/>
            <person name="Che J."/>
            <person name="Ge C."/>
            <person name="Shi H."/>
            <person name="Pan Z."/>
            <person name="Liu X."/>
        </authorList>
    </citation>
    <scope>NUCLEOTIDE SEQUENCE [LARGE SCALE GENOMIC DNA]</scope>
    <source>
        <strain evidence="3">DSM 16317</strain>
    </source>
</reference>
<dbReference type="STRING" id="263475.AMD00_06575"/>
<proteinExistence type="predicted"/>
<dbReference type="Proteomes" id="UP000036867">
    <property type="component" value="Unassembled WGS sequence"/>
</dbReference>
<gene>
    <name evidence="2" type="ORF">AMD00_06575</name>
</gene>
<comment type="caution">
    <text evidence="2">The sequence shown here is derived from an EMBL/GenBank/DDBJ whole genome shotgun (WGS) entry which is preliminary data.</text>
</comment>
<evidence type="ECO:0000313" key="2">
    <source>
        <dbReference type="EMBL" id="KOO52075.1"/>
    </source>
</evidence>
<dbReference type="Gene3D" id="3.90.230.10">
    <property type="entry name" value="Creatinase/methionine aminopeptidase superfamily"/>
    <property type="match status" value="1"/>
</dbReference>
<sequence>MNNSTLFIRIFLWRVRNERILEGINKDMLTESEKQWLNNYHQEVYTKLAPYFNEEESGWLREETREI</sequence>
<dbReference type="InterPro" id="IPR032416">
    <property type="entry name" value="Peptidase_M24_C"/>
</dbReference>